<evidence type="ECO:0000313" key="5">
    <source>
        <dbReference type="Proteomes" id="UP001341840"/>
    </source>
</evidence>
<evidence type="ECO:0000313" key="4">
    <source>
        <dbReference type="EMBL" id="MED6206740.1"/>
    </source>
</evidence>
<keyword evidence="5" id="KW-1185">Reference proteome</keyword>
<comment type="catalytic activity">
    <reaction evidence="3">
        <text>tRNA(Tyr) + L-tyrosine + ATP = L-tyrosyl-tRNA(Tyr) + AMP + diphosphate + H(+)</text>
        <dbReference type="Rhea" id="RHEA:10220"/>
        <dbReference type="Rhea" id="RHEA-COMP:9706"/>
        <dbReference type="Rhea" id="RHEA-COMP:9707"/>
        <dbReference type="ChEBI" id="CHEBI:15378"/>
        <dbReference type="ChEBI" id="CHEBI:30616"/>
        <dbReference type="ChEBI" id="CHEBI:33019"/>
        <dbReference type="ChEBI" id="CHEBI:58315"/>
        <dbReference type="ChEBI" id="CHEBI:78442"/>
        <dbReference type="ChEBI" id="CHEBI:78536"/>
        <dbReference type="ChEBI" id="CHEBI:456215"/>
        <dbReference type="EC" id="6.1.1.1"/>
    </reaction>
</comment>
<dbReference type="PANTHER" id="PTHR46264">
    <property type="entry name" value="TYROSINE-TRNA LIGASE"/>
    <property type="match status" value="1"/>
</dbReference>
<organism evidence="4 5">
    <name type="scientific">Stylosanthes scabra</name>
    <dbReference type="NCBI Taxonomy" id="79078"/>
    <lineage>
        <taxon>Eukaryota</taxon>
        <taxon>Viridiplantae</taxon>
        <taxon>Streptophyta</taxon>
        <taxon>Embryophyta</taxon>
        <taxon>Tracheophyta</taxon>
        <taxon>Spermatophyta</taxon>
        <taxon>Magnoliopsida</taxon>
        <taxon>eudicotyledons</taxon>
        <taxon>Gunneridae</taxon>
        <taxon>Pentapetalae</taxon>
        <taxon>rosids</taxon>
        <taxon>fabids</taxon>
        <taxon>Fabales</taxon>
        <taxon>Fabaceae</taxon>
        <taxon>Papilionoideae</taxon>
        <taxon>50 kb inversion clade</taxon>
        <taxon>dalbergioids sensu lato</taxon>
        <taxon>Dalbergieae</taxon>
        <taxon>Pterocarpus clade</taxon>
        <taxon>Stylosanthes</taxon>
    </lineage>
</organism>
<dbReference type="EC" id="6.1.1.1" evidence="1"/>
<accession>A0ABU6Y8M1</accession>
<gene>
    <name evidence="4" type="ORF">PIB30_029596</name>
</gene>
<evidence type="ECO:0000256" key="2">
    <source>
        <dbReference type="ARBA" id="ARBA00033323"/>
    </source>
</evidence>
<dbReference type="PANTHER" id="PTHR46264:SF4">
    <property type="entry name" value="TYROSINE--TRNA LIGASE, CYTOPLASMIC"/>
    <property type="match status" value="1"/>
</dbReference>
<dbReference type="Proteomes" id="UP001341840">
    <property type="component" value="Unassembled WGS sequence"/>
</dbReference>
<dbReference type="InterPro" id="IPR014729">
    <property type="entry name" value="Rossmann-like_a/b/a_fold"/>
</dbReference>
<dbReference type="EMBL" id="JASCZI010241776">
    <property type="protein sequence ID" value="MED6206740.1"/>
    <property type="molecule type" value="Genomic_DNA"/>
</dbReference>
<comment type="caution">
    <text evidence="4">The sequence shown here is derived from an EMBL/GenBank/DDBJ whole genome shotgun (WGS) entry which is preliminary data.</text>
</comment>
<dbReference type="Gene3D" id="3.40.50.620">
    <property type="entry name" value="HUPs"/>
    <property type="match status" value="1"/>
</dbReference>
<sequence>MAEPQTDEASLEQPLNATSLSSSIVNLCGGGDRCSSSTSDPNSASQLTLDQKFAIVRSVGEECIEEDELRNLLDKKPEPVCYDGFEPSGRMHIPQGVMKSEDNQCEQADICRLPH</sequence>
<reference evidence="4 5" key="1">
    <citation type="journal article" date="2023" name="Plants (Basel)">
        <title>Bridging the Gap: Combining Genomics and Transcriptomics Approaches to Understand Stylosanthes scabra, an Orphan Legume from the Brazilian Caatinga.</title>
        <authorList>
            <person name="Ferreira-Neto J.R.C."/>
            <person name="da Silva M.D."/>
            <person name="Binneck E."/>
            <person name="de Melo N.F."/>
            <person name="da Silva R.H."/>
            <person name="de Melo A.L.T.M."/>
            <person name="Pandolfi V."/>
            <person name="Bustamante F.O."/>
            <person name="Brasileiro-Vidal A.C."/>
            <person name="Benko-Iseppon A.M."/>
        </authorList>
    </citation>
    <scope>NUCLEOTIDE SEQUENCE [LARGE SCALE GENOMIC DNA]</scope>
    <source>
        <tissue evidence="4">Leaves</tissue>
    </source>
</reference>
<proteinExistence type="predicted"/>
<evidence type="ECO:0000256" key="3">
    <source>
        <dbReference type="ARBA" id="ARBA00048248"/>
    </source>
</evidence>
<dbReference type="InterPro" id="IPR050489">
    <property type="entry name" value="Tyr-tRNA_synthase"/>
</dbReference>
<protein>
    <recommendedName>
        <fullName evidence="1">tyrosine--tRNA ligase</fullName>
        <ecNumber evidence="1">6.1.1.1</ecNumber>
    </recommendedName>
    <alternativeName>
        <fullName evidence="2">Tyrosyl-tRNA synthetase</fullName>
    </alternativeName>
</protein>
<evidence type="ECO:0000256" key="1">
    <source>
        <dbReference type="ARBA" id="ARBA00013160"/>
    </source>
</evidence>
<name>A0ABU6Y8M1_9FABA</name>
<dbReference type="SUPFAM" id="SSF52374">
    <property type="entry name" value="Nucleotidylyl transferase"/>
    <property type="match status" value="1"/>
</dbReference>